<feature type="compositionally biased region" description="Polar residues" evidence="1">
    <location>
        <begin position="149"/>
        <end position="162"/>
    </location>
</feature>
<proteinExistence type="predicted"/>
<organism evidence="2">
    <name type="scientific">Arion vulgaris</name>
    <dbReference type="NCBI Taxonomy" id="1028688"/>
    <lineage>
        <taxon>Eukaryota</taxon>
        <taxon>Metazoa</taxon>
        <taxon>Spiralia</taxon>
        <taxon>Lophotrochozoa</taxon>
        <taxon>Mollusca</taxon>
        <taxon>Gastropoda</taxon>
        <taxon>Heterobranchia</taxon>
        <taxon>Euthyneura</taxon>
        <taxon>Panpulmonata</taxon>
        <taxon>Eupulmonata</taxon>
        <taxon>Stylommatophora</taxon>
        <taxon>Helicina</taxon>
        <taxon>Arionoidea</taxon>
        <taxon>Arionidae</taxon>
        <taxon>Arion</taxon>
    </lineage>
</organism>
<reference evidence="2" key="1">
    <citation type="submission" date="2014-12" db="EMBL/GenBank/DDBJ databases">
        <title>Insight into the proteome of Arion vulgaris.</title>
        <authorList>
            <person name="Aradska J."/>
            <person name="Bulat T."/>
            <person name="Smidak R."/>
            <person name="Sarate P."/>
            <person name="Gangsoo J."/>
            <person name="Sialana F."/>
            <person name="Bilban M."/>
            <person name="Lubec G."/>
        </authorList>
    </citation>
    <scope>NUCLEOTIDE SEQUENCE</scope>
    <source>
        <tissue evidence="2">Skin</tissue>
    </source>
</reference>
<evidence type="ECO:0000313" key="2">
    <source>
        <dbReference type="EMBL" id="CEK64907.1"/>
    </source>
</evidence>
<sequence length="243" mass="26558">LSYDHQTGNDSMLHHSGLVELQPLINKDYGPSPPSPRLTNTQSSSSPYSSECIVQHPQTVTTYDLRAPSDSQTLHQHHKAGTDSLKSDPASSSSSSQLEQPHWAPSANQLPLSTITRPPLRLPTLNQPPGGGFRRVPPYSQEERRDSFSSRNSQRHNQPSSSDWDHYHHEQQPPATSNVNVVNISEEETSPSSSARHNFSPNGAITSSSDGSKESSKSSDSHSHINGLTNGHIPTVRHRTAPC</sequence>
<dbReference type="AlphaFoldDB" id="A0A0B6Z967"/>
<evidence type="ECO:0000256" key="1">
    <source>
        <dbReference type="SAM" id="MobiDB-lite"/>
    </source>
</evidence>
<dbReference type="EMBL" id="HACG01018042">
    <property type="protein sequence ID" value="CEK64907.1"/>
    <property type="molecule type" value="Transcribed_RNA"/>
</dbReference>
<feature type="region of interest" description="Disordered" evidence="1">
    <location>
        <begin position="24"/>
        <end position="243"/>
    </location>
</feature>
<feature type="compositionally biased region" description="Polar residues" evidence="1">
    <location>
        <begin position="106"/>
        <end position="116"/>
    </location>
</feature>
<feature type="non-terminal residue" evidence="2">
    <location>
        <position position="1"/>
    </location>
</feature>
<accession>A0A0B6Z967</accession>
<feature type="compositionally biased region" description="Polar residues" evidence="1">
    <location>
        <begin position="190"/>
        <end position="206"/>
    </location>
</feature>
<feature type="compositionally biased region" description="Basic and acidic residues" evidence="1">
    <location>
        <begin position="211"/>
        <end position="223"/>
    </location>
</feature>
<protein>
    <submittedName>
        <fullName evidence="2">Uncharacterized protein</fullName>
    </submittedName>
</protein>
<gene>
    <name evidence="2" type="primary">ORF53296</name>
</gene>
<feature type="compositionally biased region" description="Polar residues" evidence="1">
    <location>
        <begin position="173"/>
        <end position="183"/>
    </location>
</feature>
<name>A0A0B6Z967_9EUPU</name>